<comment type="cofactor">
    <cofactor evidence="1">
        <name>[4Fe-4S] cluster</name>
        <dbReference type="ChEBI" id="CHEBI:49883"/>
    </cofactor>
</comment>
<dbReference type="GeneTree" id="ENSGT00950000182970"/>
<dbReference type="PANTHER" id="PTHR11472">
    <property type="entry name" value="DNA REPAIR DEAD HELICASE RAD3/XP-D SUBFAMILY MEMBER"/>
    <property type="match status" value="1"/>
</dbReference>
<keyword evidence="9" id="KW-0694">RNA-binding</keyword>
<keyword evidence="6" id="KW-0378">Hydrolase</keyword>
<dbReference type="Gene3D" id="3.40.50.300">
    <property type="entry name" value="P-loop containing nucleotide triphosphate hydrolases"/>
    <property type="match status" value="3"/>
</dbReference>
<keyword evidence="4" id="KW-0479">Metal-binding</keyword>
<sequence length="887" mass="100203">MVRRDLKFRDPLLGLLVRLASAKQSRRRSGTMANKTQEVGGIHFPFPFTPYSIQKDFMAELYQVLEAGKIGIFESPTGTGKSLSLICGALSWLRDFEQKKHQEEARLLETGTILLSDGTEQPPSLSSSCKETPDTPRPAGEPDWVTQFVQKKEERDLVDRLKEEQVRRKKREERLQQIRHNAQLKYATRRARQEEEEMERLLRLSREMVAAGAEAEPREQLACGEEELVLAEYESDEEKGAASGVDEDEADPEEEHVTKIYYCSRTHSQLAQFVHEVQRSPFGKDTRLVSLGSRQNLCINEDVKTLSSAQLINDRCMEMQRSKHEKNRAEEEKPKRRRQEHRAACPFYSYEQLHLLRDQVLVGVKDIEQLVALGKEARACPYYGSRFAIPAAQLCQAHSQLLQYMERYGKRLKAKNLMYVKQILYLLEKFVTVLGGNIKQNPNTQSLSQTGTELKTINDFLFESQIDNINLFKVRRYWEKSMISRKLFGFTERYGTVLAASREQPRLAGFQHFLQSLQPAVTKTPVTPVEEGEAGVPRLASPLMHIESFLAALTTANQDGRVILSRQGSLSQSSLKFLLLNPAVHFAQVVKECRAVVIAGGTMQPVSDFREQLLACAGVEAERVVEFSCGHVIPPENILPLVICSGPSSQQLEFTYQKRELPQMMDETGRILCNLCTVVPGGVVCFFPSYEYQRQVYAHWDKSGLLARLAVRKKIFQEPKRANQVEQVLMEYSRCIKCCGQAGGTVTGALLLSVVGGKMSEGINFSDNLGRCVVMVGMPYPNIKSPELQEKMAYLDQTLPRGPGQPPPGKALVENLCMKAVNQSIGRAIRHQKDFASIVLLDQRYARPSILGKLPAWIRDRVEVKATFGLAFAAMRKFHREKSGLPS</sequence>
<evidence type="ECO:0000256" key="15">
    <source>
        <dbReference type="SAM" id="Coils"/>
    </source>
</evidence>
<dbReference type="CDD" id="cd18788">
    <property type="entry name" value="SF2_C_XPD"/>
    <property type="match status" value="1"/>
</dbReference>
<dbReference type="GO" id="GO:0006139">
    <property type="term" value="P:nucleobase-containing compound metabolic process"/>
    <property type="evidence" value="ECO:0007669"/>
    <property type="project" value="InterPro"/>
</dbReference>
<accession>A0A7N5P1N8</accession>
<keyword evidence="5" id="KW-0547">Nucleotide-binding</keyword>
<protein>
    <submittedName>
        <fullName evidence="18">DEAD/H-box helicase 11</fullName>
    </submittedName>
</protein>
<evidence type="ECO:0000256" key="5">
    <source>
        <dbReference type="ARBA" id="ARBA00022741"/>
    </source>
</evidence>
<dbReference type="AlphaFoldDB" id="A0A7N5P1N8"/>
<keyword evidence="7" id="KW-0347">Helicase</keyword>
<keyword evidence="12" id="KW-0238">DNA-binding</keyword>
<evidence type="ECO:0000256" key="2">
    <source>
        <dbReference type="ARBA" id="ARBA00004123"/>
    </source>
</evidence>
<dbReference type="GO" id="GO:0016818">
    <property type="term" value="F:hydrolase activity, acting on acid anhydrides, in phosphorus-containing anhydrides"/>
    <property type="evidence" value="ECO:0007669"/>
    <property type="project" value="InterPro"/>
</dbReference>
<feature type="region of interest" description="Disordered" evidence="16">
    <location>
        <begin position="234"/>
        <end position="254"/>
    </location>
</feature>
<comment type="similarity">
    <text evidence="3">Belongs to the DEAD box helicase family. DEAH subfamily. DDX11/CHL1 sub-subfamily.</text>
</comment>
<dbReference type="SMART" id="SM00491">
    <property type="entry name" value="HELICc2"/>
    <property type="match status" value="1"/>
</dbReference>
<reference evidence="18" key="3">
    <citation type="submission" date="2025-09" db="UniProtKB">
        <authorList>
            <consortium name="Ensembl"/>
        </authorList>
    </citation>
    <scope>IDENTIFICATION</scope>
</reference>
<dbReference type="InterPro" id="IPR006554">
    <property type="entry name" value="Helicase-like_DEXD_c2"/>
</dbReference>
<dbReference type="Proteomes" id="UP000008912">
    <property type="component" value="Unassembled WGS sequence"/>
</dbReference>
<dbReference type="GO" id="GO:0051536">
    <property type="term" value="F:iron-sulfur cluster binding"/>
    <property type="evidence" value="ECO:0007669"/>
    <property type="project" value="UniProtKB-KW"/>
</dbReference>
<reference evidence="18" key="2">
    <citation type="submission" date="2025-08" db="UniProtKB">
        <authorList>
            <consortium name="Ensembl"/>
        </authorList>
    </citation>
    <scope>IDENTIFICATION</scope>
</reference>
<feature type="compositionally biased region" description="Basic and acidic residues" evidence="16">
    <location>
        <begin position="320"/>
        <end position="334"/>
    </location>
</feature>
<evidence type="ECO:0000256" key="16">
    <source>
        <dbReference type="SAM" id="MobiDB-lite"/>
    </source>
</evidence>
<keyword evidence="15" id="KW-0175">Coiled coil</keyword>
<dbReference type="InterPro" id="IPR013020">
    <property type="entry name" value="Rad3/Chl1-like"/>
</dbReference>
<feature type="domain" description="Helicase ATP-binding" evidence="17">
    <location>
        <begin position="40"/>
        <end position="481"/>
    </location>
</feature>
<evidence type="ECO:0000256" key="4">
    <source>
        <dbReference type="ARBA" id="ARBA00022723"/>
    </source>
</evidence>
<feature type="coiled-coil region" evidence="15">
    <location>
        <begin position="161"/>
        <end position="211"/>
    </location>
</feature>
<dbReference type="InterPro" id="IPR006555">
    <property type="entry name" value="ATP-dep_Helicase_C"/>
</dbReference>
<dbReference type="GO" id="GO:0005524">
    <property type="term" value="F:ATP binding"/>
    <property type="evidence" value="ECO:0007669"/>
    <property type="project" value="UniProtKB-KW"/>
</dbReference>
<feature type="region of interest" description="Disordered" evidence="16">
    <location>
        <begin position="115"/>
        <end position="142"/>
    </location>
</feature>
<evidence type="ECO:0000256" key="1">
    <source>
        <dbReference type="ARBA" id="ARBA00001966"/>
    </source>
</evidence>
<dbReference type="Pfam" id="PF06733">
    <property type="entry name" value="DEAD_2"/>
    <property type="match status" value="1"/>
</dbReference>
<evidence type="ECO:0000256" key="6">
    <source>
        <dbReference type="ARBA" id="ARBA00022801"/>
    </source>
</evidence>
<dbReference type="NCBIfam" id="TIGR00604">
    <property type="entry name" value="rad3"/>
    <property type="match status" value="1"/>
</dbReference>
<feature type="region of interest" description="Disordered" evidence="16">
    <location>
        <begin position="320"/>
        <end position="340"/>
    </location>
</feature>
<evidence type="ECO:0000256" key="13">
    <source>
        <dbReference type="ARBA" id="ARBA00023235"/>
    </source>
</evidence>
<dbReference type="PANTHER" id="PTHR11472:SF41">
    <property type="entry name" value="ATP-DEPENDENT DNA HELICASE DDX11-RELATED"/>
    <property type="match status" value="1"/>
</dbReference>
<keyword evidence="14" id="KW-0539">Nucleus</keyword>
<evidence type="ECO:0000256" key="8">
    <source>
        <dbReference type="ARBA" id="ARBA00022840"/>
    </source>
</evidence>
<keyword evidence="8" id="KW-0067">ATP-binding</keyword>
<evidence type="ECO:0000256" key="7">
    <source>
        <dbReference type="ARBA" id="ARBA00022806"/>
    </source>
</evidence>
<dbReference type="InterPro" id="IPR010614">
    <property type="entry name" value="RAD3-like_helicase_DEAD"/>
</dbReference>
<evidence type="ECO:0000313" key="18">
    <source>
        <dbReference type="Ensembl" id="ENSAMEP00000023564.1"/>
    </source>
</evidence>
<keyword evidence="10" id="KW-0408">Iron</keyword>
<evidence type="ECO:0000256" key="14">
    <source>
        <dbReference type="ARBA" id="ARBA00023242"/>
    </source>
</evidence>
<proteinExistence type="inferred from homology"/>
<dbReference type="FunFam" id="3.40.50.300:FF:003220">
    <property type="entry name" value="ATP-dependent DNA helicase DDX11"/>
    <property type="match status" value="1"/>
</dbReference>
<dbReference type="GO" id="GO:0034085">
    <property type="term" value="P:establishment of sister chromatid cohesion"/>
    <property type="evidence" value="ECO:0007669"/>
    <property type="project" value="TreeGrafter"/>
</dbReference>
<evidence type="ECO:0000259" key="17">
    <source>
        <dbReference type="PROSITE" id="PS51193"/>
    </source>
</evidence>
<reference evidence="18 19" key="1">
    <citation type="journal article" date="2010" name="Nature">
        <title>The sequence and de novo assembly of the giant panda genome.</title>
        <authorList>
            <person name="Li R."/>
            <person name="Fan W."/>
            <person name="Tian G."/>
            <person name="Zhu H."/>
            <person name="He L."/>
            <person name="Cai J."/>
            <person name="Huang Q."/>
            <person name="Cai Q."/>
            <person name="Li B."/>
            <person name="Bai Y."/>
            <person name="Zhang Z."/>
            <person name="Zhang Y."/>
            <person name="Wang W."/>
            <person name="Li J."/>
            <person name="Wei F."/>
            <person name="Li H."/>
            <person name="Jian M."/>
            <person name="Li J."/>
            <person name="Zhang Z."/>
            <person name="Nielsen R."/>
            <person name="Li D."/>
            <person name="Gu W."/>
            <person name="Yang Z."/>
            <person name="Xuan Z."/>
            <person name="Ryder O.A."/>
            <person name="Leung F.C."/>
            <person name="Zhou Y."/>
            <person name="Cao J."/>
            <person name="Sun X."/>
            <person name="Fu Y."/>
            <person name="Fang X."/>
            <person name="Guo X."/>
            <person name="Wang B."/>
            <person name="Hou R."/>
            <person name="Shen F."/>
            <person name="Mu B."/>
            <person name="Ni P."/>
            <person name="Lin R."/>
            <person name="Qian W."/>
            <person name="Wang G."/>
            <person name="Yu C."/>
            <person name="Nie W."/>
            <person name="Wang J."/>
            <person name="Wu Z."/>
            <person name="Liang H."/>
            <person name="Min J."/>
            <person name="Wu Q."/>
            <person name="Cheng S."/>
            <person name="Ruan J."/>
            <person name="Wang M."/>
            <person name="Shi Z."/>
            <person name="Wen M."/>
            <person name="Liu B."/>
            <person name="Ren X."/>
            <person name="Zheng H."/>
            <person name="Dong D."/>
            <person name="Cook K."/>
            <person name="Shan G."/>
            <person name="Zhang H."/>
            <person name="Kosiol C."/>
            <person name="Xie X."/>
            <person name="Lu Z."/>
            <person name="Zheng H."/>
            <person name="Li Y."/>
            <person name="Steiner C.C."/>
            <person name="Lam T.T."/>
            <person name="Lin S."/>
            <person name="Zhang Q."/>
            <person name="Li G."/>
            <person name="Tian J."/>
            <person name="Gong T."/>
            <person name="Liu H."/>
            <person name="Zhang D."/>
            <person name="Fang L."/>
            <person name="Ye C."/>
            <person name="Zhang J."/>
            <person name="Hu W."/>
            <person name="Xu A."/>
            <person name="Ren Y."/>
            <person name="Zhang G."/>
            <person name="Bruford M.W."/>
            <person name="Li Q."/>
            <person name="Ma L."/>
            <person name="Guo Y."/>
            <person name="An N."/>
            <person name="Hu Y."/>
            <person name="Zheng Y."/>
            <person name="Shi Y."/>
            <person name="Li Z."/>
            <person name="Liu Q."/>
            <person name="Chen Y."/>
            <person name="Zhao J."/>
            <person name="Qu N."/>
            <person name="Zhao S."/>
            <person name="Tian F."/>
            <person name="Wang X."/>
            <person name="Wang H."/>
            <person name="Xu L."/>
            <person name="Liu X."/>
            <person name="Vinar T."/>
            <person name="Wang Y."/>
            <person name="Lam T.W."/>
            <person name="Yiu S.M."/>
            <person name="Liu S."/>
            <person name="Zhang H."/>
            <person name="Li D."/>
            <person name="Huang Y."/>
            <person name="Wang X."/>
            <person name="Yang G."/>
            <person name="Jiang Z."/>
            <person name="Wang J."/>
            <person name="Qin N."/>
            <person name="Li L."/>
            <person name="Li J."/>
            <person name="Bolund L."/>
            <person name="Kristiansen K."/>
            <person name="Wong G.K."/>
            <person name="Olson M."/>
            <person name="Zhang X."/>
            <person name="Li S."/>
            <person name="Yang H."/>
            <person name="Wang J."/>
            <person name="Wang J."/>
        </authorList>
    </citation>
    <scope>NUCLEOTIDE SEQUENCE [LARGE SCALE GENOMIC DNA]</scope>
</reference>
<feature type="compositionally biased region" description="Acidic residues" evidence="16">
    <location>
        <begin position="245"/>
        <end position="254"/>
    </location>
</feature>
<feature type="compositionally biased region" description="Polar residues" evidence="16">
    <location>
        <begin position="118"/>
        <end position="130"/>
    </location>
</feature>
<dbReference type="Ensembl" id="ENSAMET00000026800.1">
    <property type="protein sequence ID" value="ENSAMEP00000023564.1"/>
    <property type="gene ID" value="ENSAMEG00000004713.2"/>
</dbReference>
<dbReference type="GO" id="GO:0046872">
    <property type="term" value="F:metal ion binding"/>
    <property type="evidence" value="ECO:0007669"/>
    <property type="project" value="UniProtKB-KW"/>
</dbReference>
<evidence type="ECO:0000256" key="12">
    <source>
        <dbReference type="ARBA" id="ARBA00023125"/>
    </source>
</evidence>
<dbReference type="InterPro" id="IPR045028">
    <property type="entry name" value="DinG/Rad3-like"/>
</dbReference>
<name>A0A7N5P1N8_AILME</name>
<keyword evidence="13" id="KW-0413">Isomerase</keyword>
<evidence type="ECO:0000256" key="11">
    <source>
        <dbReference type="ARBA" id="ARBA00023014"/>
    </source>
</evidence>
<gene>
    <name evidence="18" type="primary">DDX11</name>
</gene>
<comment type="subcellular location">
    <subcellularLocation>
        <location evidence="2">Nucleus</location>
    </subcellularLocation>
</comment>
<dbReference type="InterPro" id="IPR027417">
    <property type="entry name" value="P-loop_NTPase"/>
</dbReference>
<dbReference type="GO" id="GO:0003677">
    <property type="term" value="F:DNA binding"/>
    <property type="evidence" value="ECO:0007669"/>
    <property type="project" value="UniProtKB-KW"/>
</dbReference>
<dbReference type="GO" id="GO:0003678">
    <property type="term" value="F:DNA helicase activity"/>
    <property type="evidence" value="ECO:0007669"/>
    <property type="project" value="InterPro"/>
</dbReference>
<evidence type="ECO:0000256" key="9">
    <source>
        <dbReference type="ARBA" id="ARBA00022884"/>
    </source>
</evidence>
<keyword evidence="19" id="KW-1185">Reference proteome</keyword>
<dbReference type="InterPro" id="IPR014013">
    <property type="entry name" value="Helic_SF1/SF2_ATP-bd_DinG/Rad3"/>
</dbReference>
<dbReference type="Pfam" id="PF13307">
    <property type="entry name" value="Helicase_C_2"/>
    <property type="match status" value="1"/>
</dbReference>
<evidence type="ECO:0000256" key="3">
    <source>
        <dbReference type="ARBA" id="ARBA00008435"/>
    </source>
</evidence>
<dbReference type="GO" id="GO:0005634">
    <property type="term" value="C:nucleus"/>
    <property type="evidence" value="ECO:0007669"/>
    <property type="project" value="UniProtKB-SubCell"/>
</dbReference>
<dbReference type="GO" id="GO:0003723">
    <property type="term" value="F:RNA binding"/>
    <property type="evidence" value="ECO:0007669"/>
    <property type="project" value="UniProtKB-KW"/>
</dbReference>
<dbReference type="PROSITE" id="PS51193">
    <property type="entry name" value="HELICASE_ATP_BIND_2"/>
    <property type="match status" value="1"/>
</dbReference>
<dbReference type="FunFam" id="3.40.50.300:FF:000909">
    <property type="entry name" value="Putative ATP-dependent RNA helicase DDX11"/>
    <property type="match status" value="1"/>
</dbReference>
<dbReference type="SMART" id="SM00488">
    <property type="entry name" value="DEXDc2"/>
    <property type="match status" value="1"/>
</dbReference>
<evidence type="ECO:0000313" key="19">
    <source>
        <dbReference type="Proteomes" id="UP000008912"/>
    </source>
</evidence>
<evidence type="ECO:0000256" key="10">
    <source>
        <dbReference type="ARBA" id="ARBA00023004"/>
    </source>
</evidence>
<keyword evidence="11" id="KW-0411">Iron-sulfur</keyword>
<organism evidence="18 19">
    <name type="scientific">Ailuropoda melanoleuca</name>
    <name type="common">Giant panda</name>
    <dbReference type="NCBI Taxonomy" id="9646"/>
    <lineage>
        <taxon>Eukaryota</taxon>
        <taxon>Metazoa</taxon>
        <taxon>Chordata</taxon>
        <taxon>Craniata</taxon>
        <taxon>Vertebrata</taxon>
        <taxon>Euteleostomi</taxon>
        <taxon>Mammalia</taxon>
        <taxon>Eutheria</taxon>
        <taxon>Laurasiatheria</taxon>
        <taxon>Carnivora</taxon>
        <taxon>Caniformia</taxon>
        <taxon>Ursidae</taxon>
        <taxon>Ailuropoda</taxon>
    </lineage>
</organism>